<accession>B8GRD9</accession>
<dbReference type="AlphaFoldDB" id="B8GRD9"/>
<feature type="chain" id="PRO_5002870454" evidence="2">
    <location>
        <begin position="26"/>
        <end position="181"/>
    </location>
</feature>
<name>B8GRD9_THISH</name>
<dbReference type="Gene3D" id="1.25.40.10">
    <property type="entry name" value="Tetratricopeptide repeat domain"/>
    <property type="match status" value="1"/>
</dbReference>
<dbReference type="EMBL" id="CP001339">
    <property type="protein sequence ID" value="ACL72493.1"/>
    <property type="molecule type" value="Genomic_DNA"/>
</dbReference>
<dbReference type="OrthoDB" id="6196966at2"/>
<keyword evidence="2" id="KW-0732">Signal</keyword>
<dbReference type="STRING" id="396588.Tgr7_1408"/>
<organism evidence="3 4">
    <name type="scientific">Thioalkalivibrio sulfidiphilus (strain HL-EbGR7)</name>
    <dbReference type="NCBI Taxonomy" id="396588"/>
    <lineage>
        <taxon>Bacteria</taxon>
        <taxon>Pseudomonadati</taxon>
        <taxon>Pseudomonadota</taxon>
        <taxon>Gammaproteobacteria</taxon>
        <taxon>Chromatiales</taxon>
        <taxon>Ectothiorhodospiraceae</taxon>
        <taxon>Thioalkalivibrio</taxon>
    </lineage>
</organism>
<evidence type="ECO:0000256" key="1">
    <source>
        <dbReference type="SAM" id="MobiDB-lite"/>
    </source>
</evidence>
<dbReference type="HOGENOM" id="CLU_099814_2_0_6"/>
<reference evidence="3 4" key="1">
    <citation type="journal article" date="2011" name="Stand. Genomic Sci.">
        <title>Complete genome sequence of 'Thioalkalivibrio sulfidophilus' HL-EbGr7.</title>
        <authorList>
            <person name="Muyzer G."/>
            <person name="Sorokin D.Y."/>
            <person name="Mavromatis K."/>
            <person name="Lapidus A."/>
            <person name="Clum A."/>
            <person name="Ivanova N."/>
            <person name="Pati A."/>
            <person name="d'Haeseleer P."/>
            <person name="Woyke T."/>
            <person name="Kyrpides N.C."/>
        </authorList>
    </citation>
    <scope>NUCLEOTIDE SEQUENCE [LARGE SCALE GENOMIC DNA]</scope>
    <source>
        <strain evidence="3 4">HL-EbGR7</strain>
    </source>
</reference>
<dbReference type="KEGG" id="tgr:Tgr7_1408"/>
<proteinExistence type="predicted"/>
<dbReference type="RefSeq" id="WP_012637976.1">
    <property type="nucleotide sequence ID" value="NC_011901.1"/>
</dbReference>
<evidence type="ECO:0000313" key="4">
    <source>
        <dbReference type="Proteomes" id="UP000002383"/>
    </source>
</evidence>
<dbReference type="eggNOG" id="COG0457">
    <property type="taxonomic scope" value="Bacteria"/>
</dbReference>
<evidence type="ECO:0000313" key="3">
    <source>
        <dbReference type="EMBL" id="ACL72493.1"/>
    </source>
</evidence>
<protein>
    <submittedName>
        <fullName evidence="3">TPR repeat-containing protein</fullName>
    </submittedName>
</protein>
<feature type="region of interest" description="Disordered" evidence="1">
    <location>
        <begin position="26"/>
        <end position="48"/>
    </location>
</feature>
<sequence precursor="true">MQRFLRLVPALAAVLVLAACAPPQATRPDGAPGPAGEVSTDPQIAPVPLGAPDARPAIAREPAPADTRTGGADAVVALMSEADRQLVAGNADGAAASLERALRIDARDPRVWQRLAVVRLQQGQPAQAEAMAVRSNGLARGDRALMARNWRIIAEARRMAGNAAGAREADARANQLSGEPG</sequence>
<evidence type="ECO:0000256" key="2">
    <source>
        <dbReference type="SAM" id="SignalP"/>
    </source>
</evidence>
<dbReference type="PROSITE" id="PS51257">
    <property type="entry name" value="PROKAR_LIPOPROTEIN"/>
    <property type="match status" value="1"/>
</dbReference>
<dbReference type="Pfam" id="PF14559">
    <property type="entry name" value="TPR_19"/>
    <property type="match status" value="1"/>
</dbReference>
<dbReference type="SUPFAM" id="SSF48452">
    <property type="entry name" value="TPR-like"/>
    <property type="match status" value="1"/>
</dbReference>
<dbReference type="InterPro" id="IPR011990">
    <property type="entry name" value="TPR-like_helical_dom_sf"/>
</dbReference>
<keyword evidence="4" id="KW-1185">Reference proteome</keyword>
<gene>
    <name evidence="3" type="ordered locus">Tgr7_1408</name>
</gene>
<dbReference type="Proteomes" id="UP000002383">
    <property type="component" value="Chromosome"/>
</dbReference>
<feature type="signal peptide" evidence="2">
    <location>
        <begin position="1"/>
        <end position="25"/>
    </location>
</feature>